<evidence type="ECO:0000313" key="3">
    <source>
        <dbReference type="EMBL" id="EMO63794.1"/>
    </source>
</evidence>
<evidence type="ECO:0000259" key="2">
    <source>
        <dbReference type="Pfam" id="PF14706"/>
    </source>
</evidence>
<dbReference type="InterPro" id="IPR047768">
    <property type="entry name" value="Tn5p-like"/>
</dbReference>
<organism evidence="3 4">
    <name type="scientific">Leptospira borgpetersenii serovar Pomona str. 200901868</name>
    <dbReference type="NCBI Taxonomy" id="1192866"/>
    <lineage>
        <taxon>Bacteria</taxon>
        <taxon>Pseudomonadati</taxon>
        <taxon>Spirochaetota</taxon>
        <taxon>Spirochaetia</taxon>
        <taxon>Leptospirales</taxon>
        <taxon>Leptospiraceae</taxon>
        <taxon>Leptospira</taxon>
    </lineage>
</organism>
<reference evidence="3 4" key="1">
    <citation type="submission" date="2013-01" db="EMBL/GenBank/DDBJ databases">
        <authorList>
            <person name="Harkins D.M."/>
            <person name="Durkin A.S."/>
            <person name="Brinkac L.M."/>
            <person name="Haft D.H."/>
            <person name="Selengut J.D."/>
            <person name="Sanka R."/>
            <person name="DePew J."/>
            <person name="Purushe J."/>
            <person name="Picardeau M."/>
            <person name="Werts C."/>
            <person name="Goarant C."/>
            <person name="Vinetz J.M."/>
            <person name="Sutton G.G."/>
            <person name="Nierman W.C."/>
            <person name="Fouts D.E."/>
        </authorList>
    </citation>
    <scope>NUCLEOTIDE SEQUENCE [LARGE SCALE GENOMIC DNA]</scope>
    <source>
        <strain evidence="3 4">200901868</strain>
    </source>
</reference>
<accession>M6WF30</accession>
<dbReference type="PANTHER" id="PTHR37319">
    <property type="entry name" value="TRANSPOSASE"/>
    <property type="match status" value="1"/>
</dbReference>
<dbReference type="InterPro" id="IPR014737">
    <property type="entry name" value="Transposase_Tn5-like_C"/>
</dbReference>
<protein>
    <recommendedName>
        <fullName evidence="5">Transposase, IS4-like family protein</fullName>
    </recommendedName>
</protein>
<sequence length="430" mass="50171">MSRHTGSSLPDVFGNWSGTKAAYRFFSNPKVSPEEIIAPHSQTTKKRLEKEETILVLSDTTEIYYRNRTRVQDFGPMNSKYDQGLLLHPSIAFTTNGIPLGILDFRLWNREKLGSKHLPRDVRRKTPVENKESMKWIQGYRNTCEFSKGSDSRYVFICDREGDTFELFQEHINAGENAPDLLVRAVHDRKIEEGEYSWSFLKTLEPVDTYTISVPRKKGKQSREAKIELRFEKLSIKPPRYKKLENINMYAVSATEVDGSSDETIQWKFLTTIPIHSSEDAKRIIAYYKSRWGIEVYFKILKSGCAIEFTQFKFGDRFKACIAVSAIVAWRVMMLTFLGRSIPGLKASVLFEPFEWKGIYCRVYETPKPPKQEPELGTVLEWGRNFRRSSPPKIRLSPRTTYNLQRYHESSRYRIYVQVTYTTLKLWVRL</sequence>
<dbReference type="SUPFAM" id="SSF53098">
    <property type="entry name" value="Ribonuclease H-like"/>
    <property type="match status" value="1"/>
</dbReference>
<feature type="domain" description="Transposase Tn5-like N-terminal" evidence="2">
    <location>
        <begin position="2"/>
        <end position="31"/>
    </location>
</feature>
<feature type="domain" description="Transposase IS4-like" evidence="1">
    <location>
        <begin position="216"/>
        <end position="326"/>
    </location>
</feature>
<proteinExistence type="predicted"/>
<dbReference type="InterPro" id="IPR038215">
    <property type="entry name" value="TN5-like_N_sf"/>
</dbReference>
<dbReference type="PANTHER" id="PTHR37319:SF1">
    <property type="entry name" value="TRANSPOSASE TN5 DIMERISATION DOMAIN-CONTAINING PROTEIN"/>
    <property type="match status" value="1"/>
</dbReference>
<gene>
    <name evidence="3" type="ORF">LEP1GSC133_1325</name>
</gene>
<dbReference type="Pfam" id="PF14706">
    <property type="entry name" value="Tnp_DNA_bind"/>
    <property type="match status" value="1"/>
</dbReference>
<dbReference type="Pfam" id="PF01609">
    <property type="entry name" value="DDE_Tnp_1"/>
    <property type="match status" value="1"/>
</dbReference>
<dbReference type="Proteomes" id="UP000012159">
    <property type="component" value="Unassembled WGS sequence"/>
</dbReference>
<dbReference type="InterPro" id="IPR012337">
    <property type="entry name" value="RNaseH-like_sf"/>
</dbReference>
<dbReference type="GO" id="GO:0004803">
    <property type="term" value="F:transposase activity"/>
    <property type="evidence" value="ECO:0007669"/>
    <property type="project" value="InterPro"/>
</dbReference>
<evidence type="ECO:0008006" key="5">
    <source>
        <dbReference type="Google" id="ProtNLM"/>
    </source>
</evidence>
<dbReference type="Gene3D" id="1.10.246.40">
    <property type="entry name" value="Tn5 transposase, domain 1"/>
    <property type="match status" value="1"/>
</dbReference>
<dbReference type="EMBL" id="AKWF02000039">
    <property type="protein sequence ID" value="EMO63794.1"/>
    <property type="molecule type" value="Genomic_DNA"/>
</dbReference>
<dbReference type="InterPro" id="IPR054836">
    <property type="entry name" value="Tn5_transposase"/>
</dbReference>
<dbReference type="GO" id="GO:0006313">
    <property type="term" value="P:DNA transposition"/>
    <property type="evidence" value="ECO:0007669"/>
    <property type="project" value="InterPro"/>
</dbReference>
<dbReference type="InterPro" id="IPR014735">
    <property type="entry name" value="Transposase_Tn5-like_N"/>
</dbReference>
<comment type="caution">
    <text evidence="3">The sequence shown here is derived from an EMBL/GenBank/DDBJ whole genome shotgun (WGS) entry which is preliminary data.</text>
</comment>
<evidence type="ECO:0000259" key="1">
    <source>
        <dbReference type="Pfam" id="PF01609"/>
    </source>
</evidence>
<dbReference type="GO" id="GO:0003677">
    <property type="term" value="F:DNA binding"/>
    <property type="evidence" value="ECO:0007669"/>
    <property type="project" value="InterPro"/>
</dbReference>
<dbReference type="AlphaFoldDB" id="M6WF30"/>
<name>M6WF30_LEPBO</name>
<dbReference type="STRING" id="1192866.LEP1GSC133_1325"/>
<dbReference type="InterPro" id="IPR002559">
    <property type="entry name" value="Transposase_11"/>
</dbReference>
<dbReference type="NCBIfam" id="NF033590">
    <property type="entry name" value="transpos_IS4_3"/>
    <property type="match status" value="1"/>
</dbReference>
<dbReference type="Gene3D" id="1.10.740.10">
    <property type="entry name" value="Transferase Inhibitor Protein From Tn5, Chain"/>
    <property type="match status" value="1"/>
</dbReference>
<dbReference type="Gene3D" id="3.90.350.10">
    <property type="entry name" value="Transposase Inhibitor Protein From Tn5, Chain A, domain 1"/>
    <property type="match status" value="1"/>
</dbReference>
<evidence type="ECO:0000313" key="4">
    <source>
        <dbReference type="Proteomes" id="UP000012159"/>
    </source>
</evidence>